<dbReference type="Pfam" id="PF06776">
    <property type="entry name" value="IalB"/>
    <property type="match status" value="1"/>
</dbReference>
<protein>
    <submittedName>
        <fullName evidence="2">Invasion-like protein</fullName>
    </submittedName>
</protein>
<dbReference type="Proteomes" id="UP000244335">
    <property type="component" value="Unassembled WGS sequence"/>
</dbReference>
<keyword evidence="1" id="KW-0732">Signal</keyword>
<name>A0AA92BZJ4_RHIRH</name>
<dbReference type="AlphaFoldDB" id="A0AA92BZJ4"/>
<sequence>MTKIAIGTVALAAFSLAAAAFVVDVPWNVANAGTNADSGKGILHPAASDTTSRFEVAQAAPRLAASQRCSLPGGASSLRESYQDWMVMCATQPAAEGQPVIKRCAMSQQQASQQGGQRVLAIEMKPTGTAFEAALFLPFGLALDKGVTLQIDEGQPSNSYRFQTCLPAGCIVPLTFDSSYVAVLQKGTSLRIKAVSDGGAETPFSVSLKGFAAAAARVAALTK</sequence>
<dbReference type="EMBL" id="QDFR01000015">
    <property type="protein sequence ID" value="PVE49958.1"/>
    <property type="molecule type" value="Genomic_DNA"/>
</dbReference>
<dbReference type="InterPro" id="IPR010642">
    <property type="entry name" value="Invasion_prot_B"/>
</dbReference>
<comment type="caution">
    <text evidence="2">The sequence shown here is derived from an EMBL/GenBank/DDBJ whole genome shotgun (WGS) entry which is preliminary data.</text>
</comment>
<reference evidence="2 3" key="1">
    <citation type="submission" date="2018-04" db="EMBL/GenBank/DDBJ databases">
        <authorList>
            <person name="Hagen T."/>
        </authorList>
    </citation>
    <scope>NUCLEOTIDE SEQUENCE [LARGE SCALE GENOMIC DNA]</scope>
    <source>
        <strain evidence="2 3">TPD7009</strain>
    </source>
</reference>
<gene>
    <name evidence="2" type="ORF">DC430_23385</name>
</gene>
<feature type="chain" id="PRO_5041745233" evidence="1">
    <location>
        <begin position="21"/>
        <end position="223"/>
    </location>
</feature>
<dbReference type="Gene3D" id="2.60.40.1880">
    <property type="entry name" value="Invasion associated locus B (IalB) protein"/>
    <property type="match status" value="1"/>
</dbReference>
<evidence type="ECO:0000313" key="3">
    <source>
        <dbReference type="Proteomes" id="UP000244335"/>
    </source>
</evidence>
<proteinExistence type="predicted"/>
<organism evidence="2 3">
    <name type="scientific">Rhizobium rhizogenes</name>
    <name type="common">Agrobacterium rhizogenes</name>
    <dbReference type="NCBI Taxonomy" id="359"/>
    <lineage>
        <taxon>Bacteria</taxon>
        <taxon>Pseudomonadati</taxon>
        <taxon>Pseudomonadota</taxon>
        <taxon>Alphaproteobacteria</taxon>
        <taxon>Hyphomicrobiales</taxon>
        <taxon>Rhizobiaceae</taxon>
        <taxon>Rhizobium/Agrobacterium group</taxon>
        <taxon>Rhizobium</taxon>
    </lineage>
</organism>
<dbReference type="InterPro" id="IPR038696">
    <property type="entry name" value="IalB_sf"/>
</dbReference>
<evidence type="ECO:0000256" key="1">
    <source>
        <dbReference type="SAM" id="SignalP"/>
    </source>
</evidence>
<feature type="signal peptide" evidence="1">
    <location>
        <begin position="1"/>
        <end position="20"/>
    </location>
</feature>
<accession>A0AA92BZJ4</accession>
<evidence type="ECO:0000313" key="2">
    <source>
        <dbReference type="EMBL" id="PVE49958.1"/>
    </source>
</evidence>